<dbReference type="Gene3D" id="1.10.540.10">
    <property type="entry name" value="Acyl-CoA dehydrogenase/oxidase, N-terminal domain"/>
    <property type="match status" value="1"/>
</dbReference>
<dbReference type="Pfam" id="PF02771">
    <property type="entry name" value="Acyl-CoA_dh_N"/>
    <property type="match status" value="1"/>
</dbReference>
<dbReference type="GO" id="GO:0016627">
    <property type="term" value="F:oxidoreductase activity, acting on the CH-CH group of donors"/>
    <property type="evidence" value="ECO:0007669"/>
    <property type="project" value="InterPro"/>
</dbReference>
<reference evidence="3 4" key="1">
    <citation type="submission" date="2019-09" db="EMBL/GenBank/DDBJ databases">
        <title>NBRP : Genome information of microbial organism related human and environment.</title>
        <authorList>
            <person name="Hattori M."/>
            <person name="Oshima K."/>
            <person name="Inaba H."/>
            <person name="Suda W."/>
            <person name="Sakamoto M."/>
            <person name="Iino T."/>
            <person name="Kitahara M."/>
            <person name="Oshida Y."/>
            <person name="Iida T."/>
            <person name="Kudo T."/>
            <person name="Itoh T."/>
            <person name="Ohkuma M."/>
        </authorList>
    </citation>
    <scope>NUCLEOTIDE SEQUENCE [LARGE SCALE GENOMIC DNA]</scope>
    <source>
        <strain evidence="3 4">Q-1</strain>
    </source>
</reference>
<evidence type="ECO:0000313" key="3">
    <source>
        <dbReference type="EMBL" id="GER05029.1"/>
    </source>
</evidence>
<protein>
    <recommendedName>
        <fullName evidence="2">Acyl-CoA dehydrogenase/oxidase N-terminal domain-containing protein</fullName>
    </recommendedName>
</protein>
<dbReference type="PANTHER" id="PTHR43292">
    <property type="entry name" value="ACYL-COA DEHYDROGENASE"/>
    <property type="match status" value="1"/>
</dbReference>
<dbReference type="EMBL" id="BKCN01000016">
    <property type="protein sequence ID" value="GER05029.1"/>
    <property type="molecule type" value="Genomic_DNA"/>
</dbReference>
<accession>A0A5A7ND75</accession>
<sequence>MDLSFTAEDSAFRDEVRQFLATSIPDSLRDKLDQGAPLLKSDYVGWQKILYDKGWIAPGWPKEAGGCGWNATQQYIFNLELGLSGPRGPFLLASIWWAQ</sequence>
<dbReference type="GO" id="GO:0050660">
    <property type="term" value="F:flavin adenine dinucleotide binding"/>
    <property type="evidence" value="ECO:0007669"/>
    <property type="project" value="InterPro"/>
</dbReference>
<dbReference type="InterPro" id="IPR037069">
    <property type="entry name" value="AcylCoA_DH/ox_N_sf"/>
</dbReference>
<dbReference type="InterPro" id="IPR052161">
    <property type="entry name" value="Mycobact_Acyl-CoA_DH"/>
</dbReference>
<dbReference type="PANTHER" id="PTHR43292:SF3">
    <property type="entry name" value="ACYL-COA DEHYDROGENASE FADE29"/>
    <property type="match status" value="1"/>
</dbReference>
<dbReference type="AlphaFoldDB" id="A0A5A7ND75"/>
<feature type="domain" description="Acyl-CoA dehydrogenase/oxidase N-terminal" evidence="2">
    <location>
        <begin position="6"/>
        <end position="84"/>
    </location>
</feature>
<proteinExistence type="predicted"/>
<evidence type="ECO:0000256" key="1">
    <source>
        <dbReference type="ARBA" id="ARBA00023002"/>
    </source>
</evidence>
<comment type="caution">
    <text evidence="3">The sequence shown here is derived from an EMBL/GenBank/DDBJ whole genome shotgun (WGS) entry which is preliminary data.</text>
</comment>
<dbReference type="InterPro" id="IPR009100">
    <property type="entry name" value="AcylCoA_DH/oxidase_NM_dom_sf"/>
</dbReference>
<evidence type="ECO:0000259" key="2">
    <source>
        <dbReference type="Pfam" id="PF02771"/>
    </source>
</evidence>
<dbReference type="InterPro" id="IPR013786">
    <property type="entry name" value="AcylCoA_DH/ox_N"/>
</dbReference>
<name>A0A5A7ND75_9PROT</name>
<organism evidence="3 4">
    <name type="scientific">Iodidimonas nitroreducens</name>
    <dbReference type="NCBI Taxonomy" id="1236968"/>
    <lineage>
        <taxon>Bacteria</taxon>
        <taxon>Pseudomonadati</taxon>
        <taxon>Pseudomonadota</taxon>
        <taxon>Alphaproteobacteria</taxon>
        <taxon>Iodidimonadales</taxon>
        <taxon>Iodidimonadaceae</taxon>
        <taxon>Iodidimonas</taxon>
    </lineage>
</organism>
<dbReference type="SUPFAM" id="SSF56645">
    <property type="entry name" value="Acyl-CoA dehydrogenase NM domain-like"/>
    <property type="match status" value="1"/>
</dbReference>
<keyword evidence="4" id="KW-1185">Reference proteome</keyword>
<dbReference type="GO" id="GO:0005886">
    <property type="term" value="C:plasma membrane"/>
    <property type="evidence" value="ECO:0007669"/>
    <property type="project" value="TreeGrafter"/>
</dbReference>
<dbReference type="Proteomes" id="UP000324996">
    <property type="component" value="Unassembled WGS sequence"/>
</dbReference>
<gene>
    <name evidence="3" type="ORF">JCM17846_27110</name>
</gene>
<keyword evidence="1" id="KW-0560">Oxidoreductase</keyword>
<evidence type="ECO:0000313" key="4">
    <source>
        <dbReference type="Proteomes" id="UP000324996"/>
    </source>
</evidence>
<dbReference type="RefSeq" id="WP_313981893.1">
    <property type="nucleotide sequence ID" value="NZ_BKCN01000016.1"/>
</dbReference>